<accession>A0A0S7WJN3</accession>
<proteinExistence type="predicted"/>
<reference evidence="1 2" key="1">
    <citation type="journal article" date="2015" name="Microbiome">
        <title>Genomic resolution of linkages in carbon, nitrogen, and sulfur cycling among widespread estuary sediment bacteria.</title>
        <authorList>
            <person name="Baker B.J."/>
            <person name="Lazar C.S."/>
            <person name="Teske A.P."/>
            <person name="Dick G.J."/>
        </authorList>
    </citation>
    <scope>NUCLEOTIDE SEQUENCE [LARGE SCALE GENOMIC DNA]</scope>
    <source>
        <strain evidence="1">DG_26</strain>
    </source>
</reference>
<evidence type="ECO:0000313" key="2">
    <source>
        <dbReference type="Proteomes" id="UP000051124"/>
    </source>
</evidence>
<protein>
    <submittedName>
        <fullName evidence="1">Uncharacterized protein</fullName>
    </submittedName>
</protein>
<dbReference type="AlphaFoldDB" id="A0A0S7WJN3"/>
<dbReference type="Proteomes" id="UP000051124">
    <property type="component" value="Unassembled WGS sequence"/>
</dbReference>
<sequence length="74" mass="8674">MRYVTERVLDGERLRDDRESIQKPLVSIPGSEPAERECFVRRRNGSFRLREMTSCGTSRMGLCVGRLFILNRNR</sequence>
<evidence type="ECO:0000313" key="1">
    <source>
        <dbReference type="EMBL" id="KPJ50373.1"/>
    </source>
</evidence>
<name>A0A0S7WJN3_UNCT6</name>
<comment type="caution">
    <text evidence="1">The sequence shown here is derived from an EMBL/GenBank/DDBJ whole genome shotgun (WGS) entry which is preliminary data.</text>
</comment>
<dbReference type="EMBL" id="LIZT01000023">
    <property type="protein sequence ID" value="KPJ50373.1"/>
    <property type="molecule type" value="Genomic_DNA"/>
</dbReference>
<gene>
    <name evidence="1" type="ORF">AMJ40_03065</name>
</gene>
<organism evidence="1 2">
    <name type="scientific">candidate division TA06 bacterium DG_26</name>
    <dbReference type="NCBI Taxonomy" id="1703771"/>
    <lineage>
        <taxon>Bacteria</taxon>
        <taxon>Bacteria division TA06</taxon>
    </lineage>
</organism>